<proteinExistence type="predicted"/>
<reference evidence="3" key="1">
    <citation type="submission" date="2021-06" db="EMBL/GenBank/DDBJ databases">
        <authorList>
            <person name="Kallberg Y."/>
            <person name="Tangrot J."/>
            <person name="Rosling A."/>
        </authorList>
    </citation>
    <scope>NUCLEOTIDE SEQUENCE</scope>
    <source>
        <strain evidence="3">BR232B</strain>
    </source>
</reference>
<evidence type="ECO:0000313" key="4">
    <source>
        <dbReference type="Proteomes" id="UP000789739"/>
    </source>
</evidence>
<dbReference type="OrthoDB" id="2402927at2759"/>
<organism evidence="3 4">
    <name type="scientific">Paraglomus brasilianum</name>
    <dbReference type="NCBI Taxonomy" id="144538"/>
    <lineage>
        <taxon>Eukaryota</taxon>
        <taxon>Fungi</taxon>
        <taxon>Fungi incertae sedis</taxon>
        <taxon>Mucoromycota</taxon>
        <taxon>Glomeromycotina</taxon>
        <taxon>Glomeromycetes</taxon>
        <taxon>Paraglomerales</taxon>
        <taxon>Paraglomeraceae</taxon>
        <taxon>Paraglomus</taxon>
    </lineage>
</organism>
<feature type="signal peptide" evidence="2">
    <location>
        <begin position="1"/>
        <end position="30"/>
    </location>
</feature>
<feature type="chain" id="PRO_5040314703" evidence="2">
    <location>
        <begin position="31"/>
        <end position="297"/>
    </location>
</feature>
<evidence type="ECO:0000256" key="1">
    <source>
        <dbReference type="SAM" id="Coils"/>
    </source>
</evidence>
<protein>
    <submittedName>
        <fullName evidence="3">1848_t:CDS:1</fullName>
    </submittedName>
</protein>
<evidence type="ECO:0000313" key="3">
    <source>
        <dbReference type="EMBL" id="CAG8515039.1"/>
    </source>
</evidence>
<gene>
    <name evidence="3" type="ORF">PBRASI_LOCUS3319</name>
</gene>
<feature type="coiled-coil region" evidence="1">
    <location>
        <begin position="224"/>
        <end position="251"/>
    </location>
</feature>
<keyword evidence="4" id="KW-1185">Reference proteome</keyword>
<dbReference type="EMBL" id="CAJVPI010000295">
    <property type="protein sequence ID" value="CAG8515039.1"/>
    <property type="molecule type" value="Genomic_DNA"/>
</dbReference>
<dbReference type="AlphaFoldDB" id="A0A9N9A1T5"/>
<dbReference type="Proteomes" id="UP000789739">
    <property type="component" value="Unassembled WGS sequence"/>
</dbReference>
<keyword evidence="1" id="KW-0175">Coiled coil</keyword>
<evidence type="ECO:0000256" key="2">
    <source>
        <dbReference type="SAM" id="SignalP"/>
    </source>
</evidence>
<accession>A0A9N9A1T5</accession>
<comment type="caution">
    <text evidence="3">The sequence shown here is derived from an EMBL/GenBank/DDBJ whole genome shotgun (WGS) entry which is preliminary data.</text>
</comment>
<keyword evidence="2" id="KW-0732">Signal</keyword>
<name>A0A9N9A1T5_9GLOM</name>
<sequence>MTPRTAHRFITMSTLLIAILYWRFLPPTKSNSPDGNLIAALDVFIKHTSGFETAANIIENNPAFASYGKQIANGLRQYRGKITPAGNSLKEMHRKGSYLFGTFKTEIETLVNISDFQFVDISSFFKKRIEKMFKIVKELRTHIQKAKDAMLNVDDKRDNLEKDIWNGLREARKHLFKSYNDVSIVVDIPQNSGELLDKTLKVLDEYESESQSDVLMVVDIWKLLQNASKILDKILKLLNEYENNLVEVQAQLGRGLFTATKADLNYLIKPLRDLYKSHKKFIQEDSNPIIINWLWSV</sequence>